<evidence type="ECO:0000256" key="1">
    <source>
        <dbReference type="ARBA" id="ARBA00004141"/>
    </source>
</evidence>
<keyword evidence="3 7" id="KW-0812">Transmembrane</keyword>
<feature type="transmembrane region" description="Helical" evidence="7">
    <location>
        <begin position="682"/>
        <end position="701"/>
    </location>
</feature>
<dbReference type="PANTHER" id="PTHR11819">
    <property type="entry name" value="SOLUTE CARRIER FAMILY 5"/>
    <property type="match status" value="1"/>
</dbReference>
<dbReference type="GeneID" id="101648539"/>
<accession>A0ABM0J764</accession>
<dbReference type="Gene3D" id="1.20.1730.10">
    <property type="entry name" value="Sodium/glucose cotransporter"/>
    <property type="match status" value="2"/>
</dbReference>
<keyword evidence="8" id="KW-1185">Reference proteome</keyword>
<dbReference type="Pfam" id="PF00474">
    <property type="entry name" value="SSF"/>
    <property type="match status" value="1"/>
</dbReference>
<feature type="transmembrane region" description="Helical" evidence="7">
    <location>
        <begin position="436"/>
        <end position="454"/>
    </location>
</feature>
<feature type="transmembrane region" description="Helical" evidence="7">
    <location>
        <begin position="379"/>
        <end position="399"/>
    </location>
</feature>
<feature type="transmembrane region" description="Helical" evidence="7">
    <location>
        <begin position="537"/>
        <end position="558"/>
    </location>
</feature>
<comment type="similarity">
    <text evidence="2 6">Belongs to the sodium:solute symporter (SSF) (TC 2.A.21) family.</text>
</comment>
<evidence type="ECO:0000256" key="7">
    <source>
        <dbReference type="SAM" id="Phobius"/>
    </source>
</evidence>
<dbReference type="NCBIfam" id="TIGR00813">
    <property type="entry name" value="sss"/>
    <property type="match status" value="1"/>
</dbReference>
<organism evidence="8 9">
    <name type="scientific">Echinops telfairi</name>
    <name type="common">Lesser hedgehog tenrec</name>
    <dbReference type="NCBI Taxonomy" id="9371"/>
    <lineage>
        <taxon>Eukaryota</taxon>
        <taxon>Metazoa</taxon>
        <taxon>Chordata</taxon>
        <taxon>Craniata</taxon>
        <taxon>Vertebrata</taxon>
        <taxon>Euteleostomi</taxon>
        <taxon>Mammalia</taxon>
        <taxon>Eutheria</taxon>
        <taxon>Afrotheria</taxon>
        <taxon>Tenrecidae</taxon>
        <taxon>Tenrecinae</taxon>
        <taxon>Echinops</taxon>
    </lineage>
</organism>
<feature type="transmembrane region" description="Helical" evidence="7">
    <location>
        <begin position="231"/>
        <end position="253"/>
    </location>
</feature>
<comment type="subcellular location">
    <subcellularLocation>
        <location evidence="1">Membrane</location>
        <topology evidence="1">Multi-pass membrane protein</topology>
    </subcellularLocation>
</comment>
<dbReference type="RefSeq" id="XP_004716425.1">
    <property type="nucleotide sequence ID" value="XM_004716368.1"/>
</dbReference>
<proteinExistence type="inferred from homology"/>
<name>A0ABM0J764_ECHTE</name>
<dbReference type="Proteomes" id="UP000694863">
    <property type="component" value="Unplaced"/>
</dbReference>
<evidence type="ECO:0000256" key="6">
    <source>
        <dbReference type="RuleBase" id="RU362091"/>
    </source>
</evidence>
<keyword evidence="4 7" id="KW-1133">Transmembrane helix</keyword>
<feature type="transmembrane region" description="Helical" evidence="7">
    <location>
        <begin position="157"/>
        <end position="181"/>
    </location>
</feature>
<evidence type="ECO:0000256" key="4">
    <source>
        <dbReference type="ARBA" id="ARBA00022989"/>
    </source>
</evidence>
<dbReference type="PANTHER" id="PTHR11819:SF110">
    <property type="entry name" value="GENE 5134-RELATED"/>
    <property type="match status" value="1"/>
</dbReference>
<sequence>MAGDQQRTVPARKAQKALRPYPQFSAVAASPQVLPHPHFRPRASKAEAIVSRRAAMLLVPSGPITLARPWHGLLGNWSLEGYHPKGFDLALLIFFFLGVLGVGLWKLMSSNRSTVQDFFLAGRNLSWWLIGASLYATNVSSNYILGLAGVGASSGIAVVAFEWNAVLLLFVLSWVFAPIYVKAGVVTVSEYLKKRFGGCRIHIFFSILTLCLYVFNRISVNIVSCALFMRLIMGLDVYFAILILLTVSGIYTITGGFITMIYTNTLHGLVMFWGSILLMIFAFKDVGGYQGLRRSYPNAIPSIISEGNWTARPECYTPRPDSFHIFRHAIHGDLPWPGIVFGLSTLTLYSCCIDQVVVQQCLAGKSLNHVRASCILCGYLKLLAMFTIVMLGMISRVLFTDKVACVVPSECLRHCGTSTGCSFIAYPILMVKLLPSCKFFTILLLAVSLVWVPAEVKTQDSLLVDYMQSLTIYLAPPIAAVFLLAIFCKRVNEKGAFWGMVSGLLIGISRLAADFVYGPQNCNKDTNCPAVLCSVHFLYFDLILFTLSLLITLGVSLLTDPIPDKHLHGLCWSLRNSPEERVDLDIWTQKKCAPKCRPLLGMSREKSGCLWKVWELFCGLEPRLSSKLAPMEPTPKELSPGELSPGLMIPGELIPRDLILEELVTKKVERRELLETPWGRKLLQASEILLMVLLVLGHIIFF</sequence>
<feature type="transmembrane region" description="Helical" evidence="7">
    <location>
        <begin position="201"/>
        <end position="219"/>
    </location>
</feature>
<gene>
    <name evidence="9" type="primary">LOC101648539</name>
</gene>
<feature type="transmembrane region" description="Helical" evidence="7">
    <location>
        <begin position="265"/>
        <end position="283"/>
    </location>
</feature>
<evidence type="ECO:0000313" key="8">
    <source>
        <dbReference type="Proteomes" id="UP000694863"/>
    </source>
</evidence>
<feature type="transmembrane region" description="Helical" evidence="7">
    <location>
        <begin position="86"/>
        <end position="105"/>
    </location>
</feature>
<feature type="transmembrane region" description="Helical" evidence="7">
    <location>
        <begin position="466"/>
        <end position="488"/>
    </location>
</feature>
<dbReference type="InterPro" id="IPR001734">
    <property type="entry name" value="Na/solute_symporter"/>
</dbReference>
<dbReference type="PROSITE" id="PS50283">
    <property type="entry name" value="NA_SOLUT_SYMP_3"/>
    <property type="match status" value="2"/>
</dbReference>
<evidence type="ECO:0000256" key="5">
    <source>
        <dbReference type="ARBA" id="ARBA00023136"/>
    </source>
</evidence>
<evidence type="ECO:0000313" key="9">
    <source>
        <dbReference type="RefSeq" id="XP_004716425.1"/>
    </source>
</evidence>
<reference evidence="9" key="1">
    <citation type="submission" date="2025-08" db="UniProtKB">
        <authorList>
            <consortium name="RefSeq"/>
        </authorList>
    </citation>
    <scope>IDENTIFICATION</scope>
</reference>
<protein>
    <submittedName>
        <fullName evidence="9">Sodium/glucose cotransporter 1-like</fullName>
    </submittedName>
</protein>
<feature type="transmembrane region" description="Helical" evidence="7">
    <location>
        <begin position="495"/>
        <end position="517"/>
    </location>
</feature>
<evidence type="ECO:0000256" key="3">
    <source>
        <dbReference type="ARBA" id="ARBA00022692"/>
    </source>
</evidence>
<evidence type="ECO:0000256" key="2">
    <source>
        <dbReference type="ARBA" id="ARBA00006434"/>
    </source>
</evidence>
<dbReference type="InterPro" id="IPR038377">
    <property type="entry name" value="Na/Glc_symporter_sf"/>
</dbReference>
<keyword evidence="5 7" id="KW-0472">Membrane</keyword>